<reference evidence="2" key="1">
    <citation type="submission" date="2020-05" db="EMBL/GenBank/DDBJ databases">
        <authorList>
            <person name="Chiriac C."/>
            <person name="Salcher M."/>
            <person name="Ghai R."/>
            <person name="Kavagutti S V."/>
        </authorList>
    </citation>
    <scope>NUCLEOTIDE SEQUENCE</scope>
</reference>
<keyword evidence="1" id="KW-0472">Membrane</keyword>
<evidence type="ECO:0000313" key="2">
    <source>
        <dbReference type="EMBL" id="CAB4552500.1"/>
    </source>
</evidence>
<proteinExistence type="predicted"/>
<feature type="transmembrane region" description="Helical" evidence="1">
    <location>
        <begin position="112"/>
        <end position="132"/>
    </location>
</feature>
<dbReference type="AlphaFoldDB" id="A0A6J6CLU0"/>
<sequence>MDSILLISALANPSAMILVFAMACIVIYSFTSFKFLKLGIEREQIQTTKLKDWIKVNAYVSLLMFCLIFLNAVSILLSSDVILIKFIDEFLAQQSGLPPEMNSQFVLKTLRVAAYFLFVIGAVGILHIRMTLKLIKENDHLFE</sequence>
<feature type="transmembrane region" description="Helical" evidence="1">
    <location>
        <begin position="56"/>
        <end position="77"/>
    </location>
</feature>
<evidence type="ECO:0000256" key="1">
    <source>
        <dbReference type="SAM" id="Phobius"/>
    </source>
</evidence>
<dbReference type="EMBL" id="CAEZSP010000119">
    <property type="protein sequence ID" value="CAB4552500.1"/>
    <property type="molecule type" value="Genomic_DNA"/>
</dbReference>
<name>A0A6J6CLU0_9ZZZZ</name>
<protein>
    <submittedName>
        <fullName evidence="2">Unannotated protein</fullName>
    </submittedName>
</protein>
<gene>
    <name evidence="2" type="ORF">UFOPK1440_01244</name>
</gene>
<feature type="transmembrane region" description="Helical" evidence="1">
    <location>
        <begin position="15"/>
        <end position="36"/>
    </location>
</feature>
<accession>A0A6J6CLU0</accession>
<organism evidence="2">
    <name type="scientific">freshwater metagenome</name>
    <dbReference type="NCBI Taxonomy" id="449393"/>
    <lineage>
        <taxon>unclassified sequences</taxon>
        <taxon>metagenomes</taxon>
        <taxon>ecological metagenomes</taxon>
    </lineage>
</organism>
<keyword evidence="1" id="KW-0812">Transmembrane</keyword>
<keyword evidence="1" id="KW-1133">Transmembrane helix</keyword>